<sequence length="78" mass="8655">MALAKICMVFEETYLKMKNYEDRAIGSYGKSMGKFFSLPKERVIALSIALISILIAIMGSGSFTLDGFFIFMGILLTT</sequence>
<reference evidence="2 3" key="1">
    <citation type="journal article" date="2013" name="Genome Announc.">
        <title>Draft Genome of Pseudomonas stutzeri Strain NF13, a Nitrogen Fixer Isolated from the Galapagos Rift Hydrothermal Vent.</title>
        <authorList>
            <person name="Pena A."/>
            <person name="Busquets A."/>
            <person name="Gomila M."/>
            <person name="Mayol J."/>
            <person name="Bosch R."/>
            <person name="Nogales B."/>
            <person name="Garcia-Valdes E."/>
            <person name="Bennasar A."/>
            <person name="Lalucat J."/>
        </authorList>
    </citation>
    <scope>NUCLEOTIDE SEQUENCE [LARGE SCALE GENOMIC DNA]</scope>
    <source>
        <strain evidence="2 3">NF13</strain>
    </source>
</reference>
<keyword evidence="1" id="KW-0812">Transmembrane</keyword>
<accession>M2UXB2</accession>
<organism evidence="2 3">
    <name type="scientific">Stutzerimonas stutzeri NF13</name>
    <dbReference type="NCBI Taxonomy" id="1212548"/>
    <lineage>
        <taxon>Bacteria</taxon>
        <taxon>Pseudomonadati</taxon>
        <taxon>Pseudomonadota</taxon>
        <taxon>Gammaproteobacteria</taxon>
        <taxon>Pseudomonadales</taxon>
        <taxon>Pseudomonadaceae</taxon>
        <taxon>Stutzerimonas</taxon>
    </lineage>
</organism>
<feature type="transmembrane region" description="Helical" evidence="1">
    <location>
        <begin position="43"/>
        <end position="76"/>
    </location>
</feature>
<dbReference type="AlphaFoldDB" id="M2UXB2"/>
<proteinExistence type="predicted"/>
<name>M2UXB2_STUST</name>
<keyword evidence="1" id="KW-1133">Transmembrane helix</keyword>
<gene>
    <name evidence="2" type="ORF">B381_20911</name>
</gene>
<evidence type="ECO:0000313" key="3">
    <source>
        <dbReference type="Proteomes" id="UP000011700"/>
    </source>
</evidence>
<comment type="caution">
    <text evidence="2">The sequence shown here is derived from an EMBL/GenBank/DDBJ whole genome shotgun (WGS) entry which is preliminary data.</text>
</comment>
<evidence type="ECO:0000313" key="2">
    <source>
        <dbReference type="EMBL" id="EMD98206.1"/>
    </source>
</evidence>
<dbReference type="EMBL" id="AOBS01000079">
    <property type="protein sequence ID" value="EMD98206.1"/>
    <property type="molecule type" value="Genomic_DNA"/>
</dbReference>
<protein>
    <submittedName>
        <fullName evidence="2">Uncharacterized protein</fullName>
    </submittedName>
</protein>
<evidence type="ECO:0000256" key="1">
    <source>
        <dbReference type="SAM" id="Phobius"/>
    </source>
</evidence>
<keyword evidence="1" id="KW-0472">Membrane</keyword>
<dbReference type="Proteomes" id="UP000011700">
    <property type="component" value="Unassembled WGS sequence"/>
</dbReference>